<organism evidence="1 2">
    <name type="scientific">Vitis vinifera</name>
    <name type="common">Grape</name>
    <dbReference type="NCBI Taxonomy" id="29760"/>
    <lineage>
        <taxon>Eukaryota</taxon>
        <taxon>Viridiplantae</taxon>
        <taxon>Streptophyta</taxon>
        <taxon>Embryophyta</taxon>
        <taxon>Tracheophyta</taxon>
        <taxon>Spermatophyta</taxon>
        <taxon>Magnoliopsida</taxon>
        <taxon>eudicotyledons</taxon>
        <taxon>Gunneridae</taxon>
        <taxon>Pentapetalae</taxon>
        <taxon>rosids</taxon>
        <taxon>Vitales</taxon>
        <taxon>Vitaceae</taxon>
        <taxon>Viteae</taxon>
        <taxon>Vitis</taxon>
    </lineage>
</organism>
<comment type="caution">
    <text evidence="1">The sequence shown here is derived from an EMBL/GenBank/DDBJ whole genome shotgun (WGS) entry which is preliminary data.</text>
</comment>
<protein>
    <submittedName>
        <fullName evidence="1">Uncharacterized protein</fullName>
    </submittedName>
</protein>
<evidence type="ECO:0000313" key="1">
    <source>
        <dbReference type="EMBL" id="RVW69366.1"/>
    </source>
</evidence>
<proteinExistence type="predicted"/>
<gene>
    <name evidence="1" type="ORF">CK203_054890</name>
</gene>
<name>A0A438GB05_VITVI</name>
<dbReference type="AlphaFoldDB" id="A0A438GB05"/>
<reference evidence="1 2" key="1">
    <citation type="journal article" date="2018" name="PLoS Genet.">
        <title>Population sequencing reveals clonal diversity and ancestral inbreeding in the grapevine cultivar Chardonnay.</title>
        <authorList>
            <person name="Roach M.J."/>
            <person name="Johnson D.L."/>
            <person name="Bohlmann J."/>
            <person name="van Vuuren H.J."/>
            <person name="Jones S.J."/>
            <person name="Pretorius I.S."/>
            <person name="Schmidt S.A."/>
            <person name="Borneman A.R."/>
        </authorList>
    </citation>
    <scope>NUCLEOTIDE SEQUENCE [LARGE SCALE GENOMIC DNA]</scope>
    <source>
        <strain evidence="2">cv. Chardonnay</strain>
        <tissue evidence="1">Leaf</tissue>
    </source>
</reference>
<accession>A0A438GB05</accession>
<dbReference type="Proteomes" id="UP000288805">
    <property type="component" value="Unassembled WGS sequence"/>
</dbReference>
<sequence>MGIGSIFQDHKGSMMKARSTDKAEYISYKSLWHTPRLGREWHGTFSLGHMYLLNNIFMYIWYTIFVSGDAKLFAYFERCSILSGSVALSSILVKEKGQTCHACCSFGKANRDDNLEQILHILAHKICPVLLQTIIKGIFLVLFGAELSAEFSAM</sequence>
<dbReference type="EMBL" id="QGNW01000500">
    <property type="protein sequence ID" value="RVW69366.1"/>
    <property type="molecule type" value="Genomic_DNA"/>
</dbReference>
<evidence type="ECO:0000313" key="2">
    <source>
        <dbReference type="Proteomes" id="UP000288805"/>
    </source>
</evidence>